<dbReference type="InterPro" id="IPR017850">
    <property type="entry name" value="Alkaline_phosphatase_core_sf"/>
</dbReference>
<keyword evidence="2" id="KW-1185">Reference proteome</keyword>
<dbReference type="PROSITE" id="PS51318">
    <property type="entry name" value="TAT"/>
    <property type="match status" value="1"/>
</dbReference>
<proteinExistence type="predicted"/>
<reference evidence="1 2" key="1">
    <citation type="submission" date="2019-02" db="EMBL/GenBank/DDBJ databases">
        <title>Deep-cultivation of Planctomycetes and their phenomic and genomic characterization uncovers novel biology.</title>
        <authorList>
            <person name="Wiegand S."/>
            <person name="Jogler M."/>
            <person name="Boedeker C."/>
            <person name="Pinto D."/>
            <person name="Vollmers J."/>
            <person name="Rivas-Marin E."/>
            <person name="Kohn T."/>
            <person name="Peeters S.H."/>
            <person name="Heuer A."/>
            <person name="Rast P."/>
            <person name="Oberbeckmann S."/>
            <person name="Bunk B."/>
            <person name="Jeske O."/>
            <person name="Meyerdierks A."/>
            <person name="Storesund J.E."/>
            <person name="Kallscheuer N."/>
            <person name="Luecker S."/>
            <person name="Lage O.M."/>
            <person name="Pohl T."/>
            <person name="Merkel B.J."/>
            <person name="Hornburger P."/>
            <person name="Mueller R.-W."/>
            <person name="Bruemmer F."/>
            <person name="Labrenz M."/>
            <person name="Spormann A.M."/>
            <person name="Op den Camp H."/>
            <person name="Overmann J."/>
            <person name="Amann R."/>
            <person name="Jetten M.S.M."/>
            <person name="Mascher T."/>
            <person name="Medema M.H."/>
            <person name="Devos D.P."/>
            <person name="Kaster A.-K."/>
            <person name="Ovreas L."/>
            <person name="Rohde M."/>
            <person name="Galperin M.Y."/>
            <person name="Jogler C."/>
        </authorList>
    </citation>
    <scope>NUCLEOTIDE SEQUENCE [LARGE SCALE GENOMIC DNA]</scope>
    <source>
        <strain evidence="1 2">EC9</strain>
    </source>
</reference>
<evidence type="ECO:0000313" key="1">
    <source>
        <dbReference type="EMBL" id="QDS85974.1"/>
    </source>
</evidence>
<organism evidence="1 2">
    <name type="scientific">Rosistilla ulvae</name>
    <dbReference type="NCBI Taxonomy" id="1930277"/>
    <lineage>
        <taxon>Bacteria</taxon>
        <taxon>Pseudomonadati</taxon>
        <taxon>Planctomycetota</taxon>
        <taxon>Planctomycetia</taxon>
        <taxon>Pirellulales</taxon>
        <taxon>Pirellulaceae</taxon>
        <taxon>Rosistilla</taxon>
    </lineage>
</organism>
<gene>
    <name evidence="1" type="ORF">EC9_01320</name>
</gene>
<dbReference type="KEGG" id="ruv:EC9_01320"/>
<dbReference type="SUPFAM" id="SSF53649">
    <property type="entry name" value="Alkaline phosphatase-like"/>
    <property type="match status" value="1"/>
</dbReference>
<dbReference type="RefSeq" id="WP_145341471.1">
    <property type="nucleotide sequence ID" value="NZ_CP036261.1"/>
</dbReference>
<dbReference type="PANTHER" id="PTHR43737">
    <property type="entry name" value="BLL7424 PROTEIN"/>
    <property type="match status" value="1"/>
</dbReference>
<dbReference type="EMBL" id="CP036261">
    <property type="protein sequence ID" value="QDS85974.1"/>
    <property type="molecule type" value="Genomic_DNA"/>
</dbReference>
<accession>A0A517LTL3</accession>
<name>A0A517LTL3_9BACT</name>
<dbReference type="OrthoDB" id="127333at2"/>
<sequence length="479" mass="53066">MTNNNSDIQSSRRHFLASSAMRGGPLALACLMAQKANAEPKKPNLGTEGFDLKPKQPPLKPRATAMISMFMQGGPSQMDLLDPKPILNELHMQKFPGKIKYDNAAQASSKVFGSPWKFKKYGEHGTDVSELLPEFSTIVDDALVIRSMHTGVNNHGQSIYAMNGGRPLAGRPALGSWLTYALGTKSESLPAYIAMTDPKGLPVAGVLNWSNGWLPSLFQGTVIRPVKPRILNLQPPPHLDGEIQSNYLDLLQSLNRRHAEQRTGEHELQARIANFELAERMQFAADEATDLSRESKATHAMYGLDQPETREFGERCLIARRLVERGVRFVQLFTKNQYWDHHGGIVKALPASCKKIDKPAAALVKDLKQRGLLDSTVVHWGGEMGRLPVIQNEANIGRDHNTYGFTMWVAGGGFRSGMHGATDEFGHHAVEDQVNHFDYHATLLHLFGLEAENLTYEQNGREQSLIDGQPAKVIEKLLA</sequence>
<evidence type="ECO:0008006" key="3">
    <source>
        <dbReference type="Google" id="ProtNLM"/>
    </source>
</evidence>
<dbReference type="PANTHER" id="PTHR43737:SF1">
    <property type="entry name" value="DUF1501 DOMAIN-CONTAINING PROTEIN"/>
    <property type="match status" value="1"/>
</dbReference>
<protein>
    <recommendedName>
        <fullName evidence="3">Sulfatase</fullName>
    </recommendedName>
</protein>
<dbReference type="InterPro" id="IPR006311">
    <property type="entry name" value="TAT_signal"/>
</dbReference>
<dbReference type="Pfam" id="PF07394">
    <property type="entry name" value="DUF1501"/>
    <property type="match status" value="1"/>
</dbReference>
<dbReference type="AlphaFoldDB" id="A0A517LTL3"/>
<dbReference type="Proteomes" id="UP000319557">
    <property type="component" value="Chromosome"/>
</dbReference>
<evidence type="ECO:0000313" key="2">
    <source>
        <dbReference type="Proteomes" id="UP000319557"/>
    </source>
</evidence>
<dbReference type="InterPro" id="IPR010869">
    <property type="entry name" value="DUF1501"/>
</dbReference>